<reference evidence="2 3" key="1">
    <citation type="journal article" date="2018" name="Mol. Genet. Genomics">
        <title>The red deer Cervus elaphus genome CerEla1.0: sequencing, annotating, genes, and chromosomes.</title>
        <authorList>
            <person name="Bana N.A."/>
            <person name="Nyiri A."/>
            <person name="Nagy J."/>
            <person name="Frank K."/>
            <person name="Nagy T."/>
            <person name="Steger V."/>
            <person name="Schiller M."/>
            <person name="Lakatos P."/>
            <person name="Sugar L."/>
            <person name="Horn P."/>
            <person name="Barta E."/>
            <person name="Orosz L."/>
        </authorList>
    </citation>
    <scope>NUCLEOTIDE SEQUENCE [LARGE SCALE GENOMIC DNA]</scope>
    <source>
        <strain evidence="2">Hungarian</strain>
    </source>
</reference>
<evidence type="ECO:0000256" key="1">
    <source>
        <dbReference type="SAM" id="MobiDB-lite"/>
    </source>
</evidence>
<sequence length="61" mass="6942">MRPGTTCVCWAAPWPPVTRKPREPRRASARSLTDCLTSSCRTEHRGLRPPHPRQLLIPALR</sequence>
<keyword evidence="3" id="KW-1185">Reference proteome</keyword>
<dbReference type="EMBL" id="MKHE01000014">
    <property type="protein sequence ID" value="OWK08701.1"/>
    <property type="molecule type" value="Genomic_DNA"/>
</dbReference>
<organism evidence="2 3">
    <name type="scientific">Cervus elaphus hippelaphus</name>
    <name type="common">European red deer</name>
    <dbReference type="NCBI Taxonomy" id="46360"/>
    <lineage>
        <taxon>Eukaryota</taxon>
        <taxon>Metazoa</taxon>
        <taxon>Chordata</taxon>
        <taxon>Craniata</taxon>
        <taxon>Vertebrata</taxon>
        <taxon>Euteleostomi</taxon>
        <taxon>Mammalia</taxon>
        <taxon>Eutheria</taxon>
        <taxon>Laurasiatheria</taxon>
        <taxon>Artiodactyla</taxon>
        <taxon>Ruminantia</taxon>
        <taxon>Pecora</taxon>
        <taxon>Cervidae</taxon>
        <taxon>Cervinae</taxon>
        <taxon>Cervus</taxon>
    </lineage>
</organism>
<dbReference type="Proteomes" id="UP000242450">
    <property type="component" value="Chromosome 14"/>
</dbReference>
<dbReference type="AlphaFoldDB" id="A0A212CRR3"/>
<comment type="caution">
    <text evidence="2">The sequence shown here is derived from an EMBL/GenBank/DDBJ whole genome shotgun (WGS) entry which is preliminary data.</text>
</comment>
<accession>A0A212CRR3</accession>
<proteinExistence type="predicted"/>
<gene>
    <name evidence="2" type="ORF">Celaphus_00010757</name>
</gene>
<evidence type="ECO:0000313" key="2">
    <source>
        <dbReference type="EMBL" id="OWK08701.1"/>
    </source>
</evidence>
<protein>
    <submittedName>
        <fullName evidence="2">Uncharacterized protein</fullName>
    </submittedName>
</protein>
<name>A0A212CRR3_CEREH</name>
<evidence type="ECO:0000313" key="3">
    <source>
        <dbReference type="Proteomes" id="UP000242450"/>
    </source>
</evidence>
<feature type="region of interest" description="Disordered" evidence="1">
    <location>
        <begin position="41"/>
        <end position="61"/>
    </location>
</feature>